<dbReference type="InterPro" id="IPR006311">
    <property type="entry name" value="TAT_signal"/>
</dbReference>
<evidence type="ECO:0000256" key="7">
    <source>
        <dbReference type="ARBA" id="ARBA00023004"/>
    </source>
</evidence>
<keyword evidence="2" id="KW-0575">Peroxidase</keyword>
<keyword evidence="5" id="KW-0732">Signal</keyword>
<dbReference type="PROSITE" id="PS51318">
    <property type="entry name" value="TAT"/>
    <property type="match status" value="1"/>
</dbReference>
<dbReference type="InterPro" id="IPR048328">
    <property type="entry name" value="Dyp_perox_C"/>
</dbReference>
<evidence type="ECO:0000256" key="3">
    <source>
        <dbReference type="ARBA" id="ARBA00022617"/>
    </source>
</evidence>
<keyword evidence="6" id="KW-0560">Oxidoreductase</keyword>
<feature type="domain" description="Dyp-type peroxidase C-terminal" evidence="11">
    <location>
        <begin position="214"/>
        <end position="388"/>
    </location>
</feature>
<evidence type="ECO:0000259" key="10">
    <source>
        <dbReference type="Pfam" id="PF04261"/>
    </source>
</evidence>
<protein>
    <recommendedName>
        <fullName evidence="14">Peroxidase</fullName>
    </recommendedName>
</protein>
<gene>
    <name evidence="12" type="ORF">Scinn_28880</name>
</gene>
<keyword evidence="3" id="KW-0349">Heme</keyword>
<reference evidence="13" key="1">
    <citation type="submission" date="2020-09" db="EMBL/GenBank/DDBJ databases">
        <title>Whole genome shotgun sequence of Streptomyces cinnamonensis NBRC 15873.</title>
        <authorList>
            <person name="Komaki H."/>
            <person name="Tamura T."/>
        </authorList>
    </citation>
    <scope>NUCLEOTIDE SEQUENCE [LARGE SCALE GENOMIC DNA]</scope>
    <source>
        <strain evidence="13">NBRC 15873</strain>
    </source>
</reference>
<dbReference type="SUPFAM" id="SSF54909">
    <property type="entry name" value="Dimeric alpha+beta barrel"/>
    <property type="match status" value="1"/>
</dbReference>
<evidence type="ECO:0000256" key="4">
    <source>
        <dbReference type="ARBA" id="ARBA00022723"/>
    </source>
</evidence>
<evidence type="ECO:0000256" key="5">
    <source>
        <dbReference type="ARBA" id="ARBA00022729"/>
    </source>
</evidence>
<evidence type="ECO:0000256" key="2">
    <source>
        <dbReference type="ARBA" id="ARBA00022559"/>
    </source>
</evidence>
<feature type="region of interest" description="Disordered" evidence="9">
    <location>
        <begin position="276"/>
        <end position="295"/>
    </location>
</feature>
<comment type="cofactor">
    <cofactor evidence="1">
        <name>heme b</name>
        <dbReference type="ChEBI" id="CHEBI:60344"/>
    </cofactor>
</comment>
<dbReference type="EMBL" id="BNDV01000008">
    <property type="protein sequence ID" value="GHI13425.1"/>
    <property type="molecule type" value="Genomic_DNA"/>
</dbReference>
<evidence type="ECO:0000256" key="1">
    <source>
        <dbReference type="ARBA" id="ARBA00001970"/>
    </source>
</evidence>
<dbReference type="GeneID" id="86953100"/>
<dbReference type="Proteomes" id="UP000660554">
    <property type="component" value="Unassembled WGS sequence"/>
</dbReference>
<evidence type="ECO:0000256" key="8">
    <source>
        <dbReference type="ARBA" id="ARBA00025737"/>
    </source>
</evidence>
<evidence type="ECO:0000259" key="11">
    <source>
        <dbReference type="Pfam" id="PF20628"/>
    </source>
</evidence>
<name>A0ABQ3NKZ4_STRVG</name>
<keyword evidence="4" id="KW-0479">Metal-binding</keyword>
<evidence type="ECO:0000256" key="6">
    <source>
        <dbReference type="ARBA" id="ARBA00023002"/>
    </source>
</evidence>
<evidence type="ECO:0000313" key="12">
    <source>
        <dbReference type="EMBL" id="GHI13425.1"/>
    </source>
</evidence>
<dbReference type="InterPro" id="IPR011008">
    <property type="entry name" value="Dimeric_a/b-barrel"/>
</dbReference>
<evidence type="ECO:0000256" key="9">
    <source>
        <dbReference type="SAM" id="MobiDB-lite"/>
    </source>
</evidence>
<comment type="similarity">
    <text evidence="8">Belongs to the DyP-type peroxidase family.</text>
</comment>
<feature type="domain" description="Dyp-type peroxidase N-terminal" evidence="10">
    <location>
        <begin position="55"/>
        <end position="208"/>
    </location>
</feature>
<dbReference type="NCBIfam" id="TIGR01413">
    <property type="entry name" value="Dyp_perox_fam"/>
    <property type="match status" value="1"/>
</dbReference>
<dbReference type="InterPro" id="IPR006314">
    <property type="entry name" value="Dyp_peroxidase"/>
</dbReference>
<dbReference type="PROSITE" id="PS51404">
    <property type="entry name" value="DYP_PEROXIDASE"/>
    <property type="match status" value="1"/>
</dbReference>
<organism evidence="12 13">
    <name type="scientific">Streptomyces virginiae</name>
    <name type="common">Streptomyces cinnamonensis</name>
    <dbReference type="NCBI Taxonomy" id="1961"/>
    <lineage>
        <taxon>Bacteria</taxon>
        <taxon>Bacillati</taxon>
        <taxon>Actinomycetota</taxon>
        <taxon>Actinomycetes</taxon>
        <taxon>Kitasatosporales</taxon>
        <taxon>Streptomycetaceae</taxon>
        <taxon>Streptomyces</taxon>
    </lineage>
</organism>
<comment type="caution">
    <text evidence="12">The sequence shown here is derived from an EMBL/GenBank/DDBJ whole genome shotgun (WGS) entry which is preliminary data.</text>
</comment>
<accession>A0ABQ3NKZ4</accession>
<dbReference type="Pfam" id="PF20628">
    <property type="entry name" value="Dyp_perox_C"/>
    <property type="match status" value="1"/>
</dbReference>
<dbReference type="PANTHER" id="PTHR30521">
    <property type="entry name" value="DEFERROCHELATASE/PEROXIDASE"/>
    <property type="match status" value="1"/>
</dbReference>
<dbReference type="Pfam" id="PF04261">
    <property type="entry name" value="Dyp_perox_N"/>
    <property type="match status" value="1"/>
</dbReference>
<sequence>MPETDPGHRRFSRRALLGTGGLAALAAGGAAGAAALGGGGEAAAAPAVPFHGPQQAGILTPRQNHVRLAAFDLGRARTDRGRAAALLLRWTTAAEHLTRGAPVPAGLEPPGSRAADTGALADTRPARLTLTFGLGATFFDRTGLTAARPEALAPLPAFPDDRLDPARGDGDLLVQIGADDAFVTAQVLRTLQRLAHGEATLRWTMTGFTAADGRRNLMGQVDGTNNPDPARALVSAPDAPPWLAGGSYVVVRRIRMLLDHWDTLPPDHREQALGRRACDGSPLTGGGERTPVDLAATRPDGVPVIAANAHVRMAAPASNNGATMVRRSWSYHDGHRADGAPDAGLLFTAWQPDPRTGFVPVQQRLSRGDALARYLVHEASAVFAVPGGIRPGTYVAQSLLEP</sequence>
<dbReference type="InterPro" id="IPR048327">
    <property type="entry name" value="Dyp_perox_N"/>
</dbReference>
<proteinExistence type="inferred from homology"/>
<dbReference type="PANTHER" id="PTHR30521:SF4">
    <property type="entry name" value="DEFERROCHELATASE"/>
    <property type="match status" value="1"/>
</dbReference>
<keyword evidence="13" id="KW-1185">Reference proteome</keyword>
<evidence type="ECO:0000313" key="13">
    <source>
        <dbReference type="Proteomes" id="UP000660554"/>
    </source>
</evidence>
<keyword evidence="7" id="KW-0408">Iron</keyword>
<dbReference type="RefSeq" id="WP_246555923.1">
    <property type="nucleotide sequence ID" value="NZ_BMRU01000051.1"/>
</dbReference>
<evidence type="ECO:0008006" key="14">
    <source>
        <dbReference type="Google" id="ProtNLM"/>
    </source>
</evidence>